<dbReference type="PROSITE" id="PS50113">
    <property type="entry name" value="PAC"/>
    <property type="match status" value="1"/>
</dbReference>
<dbReference type="InterPro" id="IPR036097">
    <property type="entry name" value="HisK_dim/P_sf"/>
</dbReference>
<keyword evidence="7" id="KW-0067">ATP-binding</keyword>
<keyword evidence="4" id="KW-0808">Transferase</keyword>
<comment type="caution">
    <text evidence="12">The sequence shown here is derived from an EMBL/GenBank/DDBJ whole genome shotgun (WGS) entry which is preliminary data.</text>
</comment>
<dbReference type="SMART" id="SM00388">
    <property type="entry name" value="HisKA"/>
    <property type="match status" value="1"/>
</dbReference>
<dbReference type="Pfam" id="PF00497">
    <property type="entry name" value="SBP_bac_3"/>
    <property type="match status" value="1"/>
</dbReference>
<dbReference type="EMBL" id="JAFJZZ010000001">
    <property type="protein sequence ID" value="MBN7772168.1"/>
    <property type="molecule type" value="Genomic_DNA"/>
</dbReference>
<dbReference type="Gene3D" id="3.30.450.20">
    <property type="entry name" value="PAS domain"/>
    <property type="match status" value="1"/>
</dbReference>
<keyword evidence="8" id="KW-0902">Two-component regulatory system</keyword>
<dbReference type="PROSITE" id="PS50109">
    <property type="entry name" value="HIS_KIN"/>
    <property type="match status" value="1"/>
</dbReference>
<dbReference type="InterPro" id="IPR004358">
    <property type="entry name" value="Sig_transdc_His_kin-like_C"/>
</dbReference>
<dbReference type="Gene3D" id="3.30.565.10">
    <property type="entry name" value="Histidine kinase-like ATPase, C-terminal domain"/>
    <property type="match status" value="1"/>
</dbReference>
<gene>
    <name evidence="12" type="ORF">JYB65_02225</name>
</gene>
<keyword evidence="9" id="KW-0812">Transmembrane</keyword>
<dbReference type="SUPFAM" id="SSF55785">
    <property type="entry name" value="PYP-like sensor domain (PAS domain)"/>
    <property type="match status" value="1"/>
</dbReference>
<dbReference type="InterPro" id="IPR005467">
    <property type="entry name" value="His_kinase_dom"/>
</dbReference>
<dbReference type="SMART" id="SM00387">
    <property type="entry name" value="HATPase_c"/>
    <property type="match status" value="1"/>
</dbReference>
<keyword evidence="5" id="KW-0547">Nucleotide-binding</keyword>
<feature type="domain" description="PAC" evidence="11">
    <location>
        <begin position="391"/>
        <end position="450"/>
    </location>
</feature>
<dbReference type="InterPro" id="IPR035965">
    <property type="entry name" value="PAS-like_dom_sf"/>
</dbReference>
<keyword evidence="13" id="KW-1185">Reference proteome</keyword>
<dbReference type="PRINTS" id="PR00344">
    <property type="entry name" value="BCTRLSENSOR"/>
</dbReference>
<dbReference type="InterPro" id="IPR036890">
    <property type="entry name" value="HATPase_C_sf"/>
</dbReference>
<reference evidence="12" key="1">
    <citation type="submission" date="2021-02" db="EMBL/GenBank/DDBJ databases">
        <title>Abyssanaerobacter marinus gen.nov., sp., nov, anaerobic bacterium isolated from the Onnuri vent field of Indian Ocean and suggestion of Mogibacteriaceae fam. nov., and proposal of reclassification of ambiguous this family's genus member.</title>
        <authorList>
            <person name="Kim Y.J."/>
            <person name="Yang J.-A."/>
        </authorList>
    </citation>
    <scope>NUCLEOTIDE SEQUENCE</scope>
    <source>
        <strain evidence="12">DSM 2634</strain>
    </source>
</reference>
<evidence type="ECO:0000256" key="9">
    <source>
        <dbReference type="SAM" id="Phobius"/>
    </source>
</evidence>
<evidence type="ECO:0000313" key="12">
    <source>
        <dbReference type="EMBL" id="MBN7772168.1"/>
    </source>
</evidence>
<dbReference type="CDD" id="cd00082">
    <property type="entry name" value="HisKA"/>
    <property type="match status" value="1"/>
</dbReference>
<accession>A0A939II34</accession>
<dbReference type="SMART" id="SM00062">
    <property type="entry name" value="PBPb"/>
    <property type="match status" value="1"/>
</dbReference>
<dbReference type="PANTHER" id="PTHR43065">
    <property type="entry name" value="SENSOR HISTIDINE KINASE"/>
    <property type="match status" value="1"/>
</dbReference>
<dbReference type="Gene3D" id="3.40.190.10">
    <property type="entry name" value="Periplasmic binding protein-like II"/>
    <property type="match status" value="2"/>
</dbReference>
<keyword evidence="9" id="KW-0472">Membrane</keyword>
<keyword evidence="9" id="KW-1133">Transmembrane helix</keyword>
<dbReference type="Pfam" id="PF00512">
    <property type="entry name" value="HisKA"/>
    <property type="match status" value="1"/>
</dbReference>
<evidence type="ECO:0000313" key="13">
    <source>
        <dbReference type="Proteomes" id="UP000664545"/>
    </source>
</evidence>
<dbReference type="Gene3D" id="1.10.287.130">
    <property type="match status" value="1"/>
</dbReference>
<dbReference type="PANTHER" id="PTHR43065:SF10">
    <property type="entry name" value="PEROXIDE STRESS-ACTIVATED HISTIDINE KINASE MAK3"/>
    <property type="match status" value="1"/>
</dbReference>
<dbReference type="Proteomes" id="UP000664545">
    <property type="component" value="Unassembled WGS sequence"/>
</dbReference>
<dbReference type="InterPro" id="IPR003594">
    <property type="entry name" value="HATPase_dom"/>
</dbReference>
<dbReference type="EC" id="2.7.13.3" evidence="2"/>
<evidence type="ECO:0000259" key="10">
    <source>
        <dbReference type="PROSITE" id="PS50109"/>
    </source>
</evidence>
<evidence type="ECO:0000256" key="2">
    <source>
        <dbReference type="ARBA" id="ARBA00012438"/>
    </source>
</evidence>
<evidence type="ECO:0000256" key="7">
    <source>
        <dbReference type="ARBA" id="ARBA00022840"/>
    </source>
</evidence>
<name>A0A939II34_CLOAM</name>
<dbReference type="InterPro" id="IPR000700">
    <property type="entry name" value="PAS-assoc_C"/>
</dbReference>
<evidence type="ECO:0000256" key="4">
    <source>
        <dbReference type="ARBA" id="ARBA00022679"/>
    </source>
</evidence>
<sequence>MKKENMIVIMICVALFILGTLVYTDNPFDIDDRSKQFAVNQEGTHGFNEKRELIVGIPENLLYLAYQSEEKGFLIDYLNAIFEPANIQPTYIPIKNQQEMIADLTEGRMDCAVVTVNEFIRRHLKSLSITKPLMEIRNSIFLSSNLYESANESKAQSFSGVIVNQSDTIPQGETISYNDVPFKLSEASTVEEAINLALQMKADGIIGDEQAISIYLRNHDLLDQYTDLNIDLGGQNVCLIVNSHETTLYDTINQEVQEIKSSPLVGQLQSKWFGFSYSLQEENRFEDFSILLLVVFLAVLSTFFLYYLFNKNLYKELTERMEQLTASKREMSTTFNGVSYYMAELDPKGIVIDVNKAFLMFIKQMNNNQPIGFPIWNTLKLPEESITKLQAEIEKTTEKNKGQYIELSYGKTILDINTFPIENSKGKIEKILFMASDVTGIRMAERQMLQNNKMIAVGQLAAGVAHEIRNPLGLIRNYCYVLKNMNPEDEAQKRQAIQIIEKSVETASKIITNLLNFSRMNTMEKERIYVRNHIDSVVSLNYGKLKKKQIKIYVNCIEDFIANICVEALDMVLINLLSNAMDAIQESGKITIDIYKYEDDFGIIVTDTGEGMEEEILKNIYNPFFTTKKHGQGNGLGLYIVYNEVHKMNGTIDVFSTPNIGTSFKIILPLNN</sequence>
<feature type="domain" description="Histidine kinase" evidence="10">
    <location>
        <begin position="463"/>
        <end position="672"/>
    </location>
</feature>
<dbReference type="SUPFAM" id="SSF53850">
    <property type="entry name" value="Periplasmic binding protein-like II"/>
    <property type="match status" value="1"/>
</dbReference>
<dbReference type="GO" id="GO:0005524">
    <property type="term" value="F:ATP binding"/>
    <property type="evidence" value="ECO:0007669"/>
    <property type="project" value="UniProtKB-KW"/>
</dbReference>
<comment type="catalytic activity">
    <reaction evidence="1">
        <text>ATP + protein L-histidine = ADP + protein N-phospho-L-histidine.</text>
        <dbReference type="EC" id="2.7.13.3"/>
    </reaction>
</comment>
<evidence type="ECO:0000256" key="5">
    <source>
        <dbReference type="ARBA" id="ARBA00022741"/>
    </source>
</evidence>
<evidence type="ECO:0000259" key="11">
    <source>
        <dbReference type="PROSITE" id="PS50113"/>
    </source>
</evidence>
<feature type="transmembrane region" description="Helical" evidence="9">
    <location>
        <begin position="288"/>
        <end position="309"/>
    </location>
</feature>
<evidence type="ECO:0000256" key="1">
    <source>
        <dbReference type="ARBA" id="ARBA00000085"/>
    </source>
</evidence>
<evidence type="ECO:0000256" key="6">
    <source>
        <dbReference type="ARBA" id="ARBA00022777"/>
    </source>
</evidence>
<dbReference type="Pfam" id="PF02518">
    <property type="entry name" value="HATPase_c"/>
    <property type="match status" value="1"/>
</dbReference>
<organism evidence="12 13">
    <name type="scientific">Clostridium aminobutyricum</name>
    <dbReference type="NCBI Taxonomy" id="33953"/>
    <lineage>
        <taxon>Bacteria</taxon>
        <taxon>Bacillati</taxon>
        <taxon>Bacillota</taxon>
        <taxon>Clostridia</taxon>
        <taxon>Eubacteriales</taxon>
        <taxon>Clostridiaceae</taxon>
        <taxon>Clostridium</taxon>
    </lineage>
</organism>
<keyword evidence="6" id="KW-0418">Kinase</keyword>
<evidence type="ECO:0000256" key="3">
    <source>
        <dbReference type="ARBA" id="ARBA00022553"/>
    </source>
</evidence>
<proteinExistence type="predicted"/>
<dbReference type="SUPFAM" id="SSF55874">
    <property type="entry name" value="ATPase domain of HSP90 chaperone/DNA topoisomerase II/histidine kinase"/>
    <property type="match status" value="1"/>
</dbReference>
<dbReference type="InterPro" id="IPR003661">
    <property type="entry name" value="HisK_dim/P_dom"/>
</dbReference>
<dbReference type="SUPFAM" id="SSF47384">
    <property type="entry name" value="Homodimeric domain of signal transducing histidine kinase"/>
    <property type="match status" value="1"/>
</dbReference>
<keyword evidence="3" id="KW-0597">Phosphoprotein</keyword>
<dbReference type="InterPro" id="IPR001638">
    <property type="entry name" value="Solute-binding_3/MltF_N"/>
</dbReference>
<protein>
    <recommendedName>
        <fullName evidence="2">histidine kinase</fullName>
        <ecNumber evidence="2">2.7.13.3</ecNumber>
    </recommendedName>
</protein>
<dbReference type="GO" id="GO:0000155">
    <property type="term" value="F:phosphorelay sensor kinase activity"/>
    <property type="evidence" value="ECO:0007669"/>
    <property type="project" value="InterPro"/>
</dbReference>
<evidence type="ECO:0000256" key="8">
    <source>
        <dbReference type="ARBA" id="ARBA00023012"/>
    </source>
</evidence>
<dbReference type="RefSeq" id="WP_206580969.1">
    <property type="nucleotide sequence ID" value="NZ_JAFJZZ010000001.1"/>
</dbReference>
<dbReference type="AlphaFoldDB" id="A0A939II34"/>